<comment type="subunit">
    <text evidence="8">Associates with the 50S ribosomal subunit.</text>
</comment>
<dbReference type="InterPro" id="IPR027417">
    <property type="entry name" value="P-loop_NTPase"/>
</dbReference>
<dbReference type="InterPro" id="IPR016484">
    <property type="entry name" value="GTPase_Der"/>
</dbReference>
<dbReference type="PRINTS" id="PR00326">
    <property type="entry name" value="GTP1OBG"/>
</dbReference>
<feature type="domain" description="EngA-type G" evidence="11">
    <location>
        <begin position="197"/>
        <end position="373"/>
    </location>
</feature>
<dbReference type="STRING" id="1797542.A3J59_03265"/>
<dbReference type="AlphaFoldDB" id="A0A1G1YGA0"/>
<dbReference type="GO" id="GO:0042254">
    <property type="term" value="P:ribosome biogenesis"/>
    <property type="evidence" value="ECO:0007669"/>
    <property type="project" value="UniProtKB-KW"/>
</dbReference>
<comment type="similarity">
    <text evidence="1 8 9 10">Belongs to the TRAFAC class TrmE-Era-EngA-EngB-Septin-like GTPase superfamily. EngA (Der) GTPase family.</text>
</comment>
<dbReference type="Pfam" id="PF01926">
    <property type="entry name" value="MMR_HSR1"/>
    <property type="match status" value="2"/>
</dbReference>
<comment type="caution">
    <text evidence="12">The sequence shown here is derived from an EMBL/GenBank/DDBJ whole genome shotgun (WGS) entry which is preliminary data.</text>
</comment>
<comment type="function">
    <text evidence="8 10">GTPase that plays an essential role in the late steps of ribosome biogenesis.</text>
</comment>
<keyword evidence="5 8" id="KW-0547">Nucleotide-binding</keyword>
<protein>
    <recommendedName>
        <fullName evidence="2 8">GTPase Der</fullName>
    </recommendedName>
    <alternativeName>
        <fullName evidence="7 8">GTP-binding protein EngA</fullName>
    </alternativeName>
</protein>
<feature type="binding site" evidence="8">
    <location>
        <begin position="250"/>
        <end position="254"/>
    </location>
    <ligand>
        <name>GTP</name>
        <dbReference type="ChEBI" id="CHEBI:37565"/>
        <label>2</label>
    </ligand>
</feature>
<feature type="binding site" evidence="8">
    <location>
        <begin position="137"/>
        <end position="140"/>
    </location>
    <ligand>
        <name>GTP</name>
        <dbReference type="ChEBI" id="CHEBI:37565"/>
        <label>1</label>
    </ligand>
</feature>
<dbReference type="HAMAP" id="MF_00195">
    <property type="entry name" value="GTPase_Der"/>
    <property type="match status" value="1"/>
</dbReference>
<evidence type="ECO:0000256" key="1">
    <source>
        <dbReference type="ARBA" id="ARBA00008279"/>
    </source>
</evidence>
<dbReference type="InterPro" id="IPR032859">
    <property type="entry name" value="KH_dom-like"/>
</dbReference>
<organism evidence="12 13">
    <name type="scientific">Candidatus Buchananbacteria bacterium RIFCSPHIGHO2_02_FULL_56_16</name>
    <dbReference type="NCBI Taxonomy" id="1797542"/>
    <lineage>
        <taxon>Bacteria</taxon>
        <taxon>Candidatus Buchananiibacteriota</taxon>
    </lineage>
</organism>
<dbReference type="GO" id="GO:0005525">
    <property type="term" value="F:GTP binding"/>
    <property type="evidence" value="ECO:0007669"/>
    <property type="project" value="UniProtKB-UniRule"/>
</dbReference>
<evidence type="ECO:0000256" key="6">
    <source>
        <dbReference type="ARBA" id="ARBA00023134"/>
    </source>
</evidence>
<dbReference type="Pfam" id="PF14714">
    <property type="entry name" value="KH_dom-like"/>
    <property type="match status" value="1"/>
</dbReference>
<dbReference type="Gene3D" id="3.30.300.20">
    <property type="match status" value="1"/>
</dbReference>
<dbReference type="InterPro" id="IPR005225">
    <property type="entry name" value="Small_GTP-bd"/>
</dbReference>
<dbReference type="PANTHER" id="PTHR43834">
    <property type="entry name" value="GTPASE DER"/>
    <property type="match status" value="1"/>
</dbReference>
<evidence type="ECO:0000313" key="12">
    <source>
        <dbReference type="EMBL" id="OGY50846.1"/>
    </source>
</evidence>
<evidence type="ECO:0000256" key="8">
    <source>
        <dbReference type="HAMAP-Rule" id="MF_00195"/>
    </source>
</evidence>
<feature type="binding site" evidence="8">
    <location>
        <begin position="58"/>
        <end position="62"/>
    </location>
    <ligand>
        <name>GTP</name>
        <dbReference type="ChEBI" id="CHEBI:37565"/>
        <label>1</label>
    </ligand>
</feature>
<keyword evidence="4 10" id="KW-0677">Repeat</keyword>
<dbReference type="PIRSF" id="PIRSF006485">
    <property type="entry name" value="GTP-binding_EngA"/>
    <property type="match status" value="1"/>
</dbReference>
<dbReference type="InterPro" id="IPR006073">
    <property type="entry name" value="GTP-bd"/>
</dbReference>
<dbReference type="InterPro" id="IPR031166">
    <property type="entry name" value="G_ENGA"/>
</dbReference>
<dbReference type="CDD" id="cd01895">
    <property type="entry name" value="EngA2"/>
    <property type="match status" value="1"/>
</dbReference>
<name>A0A1G1YGA0_9BACT</name>
<evidence type="ECO:0000256" key="4">
    <source>
        <dbReference type="ARBA" id="ARBA00022737"/>
    </source>
</evidence>
<dbReference type="Gene3D" id="3.40.50.300">
    <property type="entry name" value="P-loop containing nucleotide triphosphate hydrolases"/>
    <property type="match status" value="2"/>
</dbReference>
<evidence type="ECO:0000256" key="9">
    <source>
        <dbReference type="PROSITE-ProRule" id="PRU01049"/>
    </source>
</evidence>
<evidence type="ECO:0000313" key="13">
    <source>
        <dbReference type="Proteomes" id="UP000177310"/>
    </source>
</evidence>
<dbReference type="NCBIfam" id="TIGR03594">
    <property type="entry name" value="GTPase_EngA"/>
    <property type="match status" value="1"/>
</dbReference>
<sequence>MKPLTSVVLVGRTNVGKSALFNRLTETTKALVSKTAGTTRDYNRAAVSWNSKTFELIDTGGVDIETLHHSIEALIKRRPVTGGDEIERAIIRQTKHALEHSGLVLMVIDTQAGLLPADRQLALILKKLGRPVLLVSNKADNMALRHQTSEGFTLGLGTPFGVSAINGSGSGDLLDEIAQRIKAPRGRKPAAPGADSIAVAVIGKPNVGKSSLVNQILGEERVIVSASPHTTREPQDTDLTYHDQPITLIDTAGLRRQKNAADTVEKMAVRKTLATIRQANVVLLVTDISQPLTVQDSRLARLVQDAKVGVIIVANKWDLLTEKTPTIDTTMIRLYQRFFPSFDFAPLAFVSAKTAKNVGKLLDLVVTVDANRRREVPAEKLEAVLKALVKKHRPAQAKGPRRPRLYQLQQTKTGPPVFTVTVGSEQSIHRSYLRFIKHQLRQAADFTGVPLTIDVKAEKN</sequence>
<keyword evidence="3 8" id="KW-0690">Ribosome biogenesis</keyword>
<dbReference type="InterPro" id="IPR015946">
    <property type="entry name" value="KH_dom-like_a/b"/>
</dbReference>
<evidence type="ECO:0000256" key="2">
    <source>
        <dbReference type="ARBA" id="ARBA00020953"/>
    </source>
</evidence>
<proteinExistence type="inferred from homology"/>
<dbReference type="SUPFAM" id="SSF52540">
    <property type="entry name" value="P-loop containing nucleoside triphosphate hydrolases"/>
    <property type="match status" value="2"/>
</dbReference>
<dbReference type="CDD" id="cd01894">
    <property type="entry name" value="EngA1"/>
    <property type="match status" value="1"/>
</dbReference>
<feature type="binding site" evidence="8">
    <location>
        <begin position="315"/>
        <end position="318"/>
    </location>
    <ligand>
        <name>GTP</name>
        <dbReference type="ChEBI" id="CHEBI:37565"/>
        <label>2</label>
    </ligand>
</feature>
<reference evidence="12 13" key="1">
    <citation type="journal article" date="2016" name="Nat. Commun.">
        <title>Thousands of microbial genomes shed light on interconnected biogeochemical processes in an aquifer system.</title>
        <authorList>
            <person name="Anantharaman K."/>
            <person name="Brown C.T."/>
            <person name="Hug L.A."/>
            <person name="Sharon I."/>
            <person name="Castelle C.J."/>
            <person name="Probst A.J."/>
            <person name="Thomas B.C."/>
            <person name="Singh A."/>
            <person name="Wilkins M.J."/>
            <person name="Karaoz U."/>
            <person name="Brodie E.L."/>
            <person name="Williams K.H."/>
            <person name="Hubbard S.S."/>
            <person name="Banfield J.F."/>
        </authorList>
    </citation>
    <scope>NUCLEOTIDE SEQUENCE [LARGE SCALE GENOMIC DNA]</scope>
</reference>
<evidence type="ECO:0000256" key="5">
    <source>
        <dbReference type="ARBA" id="ARBA00022741"/>
    </source>
</evidence>
<dbReference type="NCBIfam" id="TIGR00231">
    <property type="entry name" value="small_GTP"/>
    <property type="match status" value="2"/>
</dbReference>
<gene>
    <name evidence="8" type="primary">der</name>
    <name evidence="12" type="ORF">A3J59_03265</name>
</gene>
<accession>A0A1G1YGA0</accession>
<feature type="binding site" evidence="8">
    <location>
        <begin position="11"/>
        <end position="18"/>
    </location>
    <ligand>
        <name>GTP</name>
        <dbReference type="ChEBI" id="CHEBI:37565"/>
        <label>1</label>
    </ligand>
</feature>
<keyword evidence="6 8" id="KW-0342">GTP-binding</keyword>
<evidence type="ECO:0000259" key="11">
    <source>
        <dbReference type="PROSITE" id="PS51712"/>
    </source>
</evidence>
<dbReference type="EMBL" id="MHIL01000027">
    <property type="protein sequence ID" value="OGY50846.1"/>
    <property type="molecule type" value="Genomic_DNA"/>
</dbReference>
<evidence type="ECO:0000256" key="10">
    <source>
        <dbReference type="RuleBase" id="RU004481"/>
    </source>
</evidence>
<feature type="binding site" evidence="8">
    <location>
        <begin position="203"/>
        <end position="210"/>
    </location>
    <ligand>
        <name>GTP</name>
        <dbReference type="ChEBI" id="CHEBI:37565"/>
        <label>2</label>
    </ligand>
</feature>
<evidence type="ECO:0000256" key="3">
    <source>
        <dbReference type="ARBA" id="ARBA00022517"/>
    </source>
</evidence>
<dbReference type="PROSITE" id="PS51712">
    <property type="entry name" value="G_ENGA"/>
    <property type="match status" value="1"/>
</dbReference>
<dbReference type="PANTHER" id="PTHR43834:SF6">
    <property type="entry name" value="GTPASE DER"/>
    <property type="match status" value="1"/>
</dbReference>
<evidence type="ECO:0000256" key="7">
    <source>
        <dbReference type="ARBA" id="ARBA00032345"/>
    </source>
</evidence>
<dbReference type="Proteomes" id="UP000177310">
    <property type="component" value="Unassembled WGS sequence"/>
</dbReference>